<evidence type="ECO:0000313" key="6">
    <source>
        <dbReference type="Proteomes" id="UP000256970"/>
    </source>
</evidence>
<feature type="compositionally biased region" description="Pro residues" evidence="2">
    <location>
        <begin position="291"/>
        <end position="313"/>
    </location>
</feature>
<feature type="domain" description="Sushi" evidence="4">
    <location>
        <begin position="1296"/>
        <end position="1350"/>
    </location>
</feature>
<feature type="signal peptide" evidence="3">
    <location>
        <begin position="1"/>
        <end position="21"/>
    </location>
</feature>
<evidence type="ECO:0000256" key="1">
    <source>
        <dbReference type="ARBA" id="ARBA00023157"/>
    </source>
</evidence>
<keyword evidence="1" id="KW-1015">Disulfide bond</keyword>
<feature type="domain" description="Sushi" evidence="4">
    <location>
        <begin position="1111"/>
        <end position="1166"/>
    </location>
</feature>
<feature type="chain" id="PRO_5016962951" description="Sushi domain-containing protein" evidence="3">
    <location>
        <begin position="22"/>
        <end position="2215"/>
    </location>
</feature>
<sequence length="2215" mass="225070">MRHHQLVLLLLLTAVACSVRAQPSENAGPAAAAARAAPRRCPSGYRIGSKDEVSSNNNVIDWTRGQSGLAGVIVFNRMFACKCAPGWGSHVPGWAGAGNLPTAPPNCPFLLVNGNNEPSCRCSRCPTGYTSTGGLLNSAAAACRPTGGPPRPPPSPSPPPAGAPQTAFIRVKFTAPASSNPCAAARQTRLANALAAGIQKRRPNARNVKVTVRSCRAVTTARRVATLRQVDNQYQIDFQVTFQGQPADRNDIITTADNTNTQAGLCTLGPCTEITAAGGTVTGADGSLTPPDNPPTTPSPSPKPPTSPNPPPAADKCASKPTDSTPNSTGWPASCAGTAVGASCKAPCDTAAGATGVGYTIDCNDVDLWGDVTGRCTAAPKTCSKAPTATAELTNQTTGWPASCVGAAVGATCQAPCKSTYTGIGYTTSCTAADTWGAPTGSCTLKTCSGAPGTSTLTNSTGFPASCTNLPIGATCTAACTAAATGTGFLATCGDGQTWTVSGSCTAKVCLGVPTAASNAAAWNSTACSGKLVGGTCSAACLSSATGAGYVATCREDSTWNVTGSCAAKVCPTAPADTRAPNSAGFNDATCANTTVGGTPCTAACSANATGPGYTATCTDTNNWNVTGNCTLRGCDTAPATAANGGNWLSATGGPCSGVPSGGICRSNCTFSGTGGPYTATCIAGAWTITGNCTLKTCTNLPPAATNSVAWPSTSNSTAGITSCIGTAINSTCRTPCAANAAGPGFTATCNDTNSWAVTGSCAIRNCTTQPSFNLTLMADWSVNCSSTVNGGNCSAACLPTATGPGYTSVCREGTWLNATGTCVAKTCFQSPPDAFNQAPGWACPSNVSSSTQLGQSCRANCAINSTGPGYEAVCTNDADFWPGMNGTVNATTGQIINGSVVPRPTNVFGTWRVTGSCQLKVCPGLPPTTTPNAVSEWNVSCTNLTAGSNCTLGCAANSSGIGYTALCINGNWTVTGACALKQCPTQPPTTINGTQLPNRAQAPWNCSATTAGGVCSMPCSNVASGMYFATCGNDANWTISGGCPLRACSGVPPQQAFAEEWPAACSNATHGSLCNATCWGNSTGTWQALCDAGNWTVTTPATAGCKLKTCPGLPPAQNLTLAWNASCANTVHGSICEANCTANATGLARAQCSNGSWVVLQATTCALRGCPDVPVPKLNANNFSAECAGQPHGGQCTAICFVNAFGGWTATCNANSGWVYTGGCPLKRCTGLPSQQFNAGAWNASTSNATVGSSFAINCTANITEGSGYTAACVADAIMPYGNWSVTGACPLKTCAGLPPALMYTNDWPESCTNATHGDVCNATCNEQGNGRAQVRCDAGQWQAPSLVCTPKRCATLPSTPANAEGTWNTSFRNASVNTQMALGCTPNITDGEGYTASCVENANATTANWTVNGSCTLKVCSGLPEFQVNSAGWPDSCTNRTHGFVCNGTCAGNSTGRTQASCVAGAWQVNSNASCTLRTCTGLPRANATLSNGWNSSCANTTHGTMCTATCVSNATGLWEATCDSGNWAVPAGSGCQLKRCMGLPPTDTLNLSLGWNASCENATHGSSCTAACDSTAFAPNGRGYSAQCVEGNWQVSTATNATCLWLPTITTPANSVGWEACNNTVHNTNCSAPCNSNATGGYVSTCFEGRWTASNSTCEIKRCPSLPSLPAARELLNGEWPPAGANATVGYVMTLNCSSNNTEGGGYTATCGNTAALTGIWTVTGDGCRRKRCLGAPTLTPAQAYSDGFNSSCVNVTAFGTCTAPCKSIEAEGTGYTATCNEGNYTVTGACALRTCTAAPSLPAVNSPGWSTNCANTTWGTICEAKCAWNAFGAGYNATCTGTNKWEPSSSGNCTLKRCPILRANPINSIVISEFSNSSWYMLDRSEKKIACSGDLLFTNCKADCGPNTDGTGYNMECKETGEWAQWGSCTEKRCGATPQLGLQLPDPDGRIYVEGWQLSNSTSACPDQAAPGTVCTAACKEPFSSGSGINVECRRGEWGTTWSGCSVTKCSGQPPAVEYSVGWGTTCNNTAVDAPCSLQCNSTLSSGSTVTATCTKWSDGVTNYTISGSCPRKTCRSAPDANLIPNSLGWDTGCAGKFLGDKCSANCTTGKAIGTGYTATCTDGGWSSYSGECYGICQFAELPPRPDNSVGDWTINCQSTPAGSSLCSALCAAGFQGPGWTIPCQQDLQWGNATAVATQAGTGCTVIPNGG</sequence>
<dbReference type="Proteomes" id="UP000256970">
    <property type="component" value="Unassembled WGS sequence"/>
</dbReference>
<evidence type="ECO:0000313" key="5">
    <source>
        <dbReference type="EMBL" id="SZX70000.1"/>
    </source>
</evidence>
<name>A0A383VYJ3_TETOB</name>
<protein>
    <recommendedName>
        <fullName evidence="4">Sushi domain-containing protein</fullName>
    </recommendedName>
</protein>
<dbReference type="PROSITE" id="PS51257">
    <property type="entry name" value="PROKAR_LIPOPROTEIN"/>
    <property type="match status" value="1"/>
</dbReference>
<keyword evidence="6" id="KW-1185">Reference proteome</keyword>
<evidence type="ECO:0000259" key="4">
    <source>
        <dbReference type="SMART" id="SM00032"/>
    </source>
</evidence>
<dbReference type="EMBL" id="FNXT01000967">
    <property type="protein sequence ID" value="SZX70000.1"/>
    <property type="molecule type" value="Genomic_DNA"/>
</dbReference>
<evidence type="ECO:0000256" key="3">
    <source>
        <dbReference type="SAM" id="SignalP"/>
    </source>
</evidence>
<reference evidence="5 6" key="1">
    <citation type="submission" date="2016-10" db="EMBL/GenBank/DDBJ databases">
        <authorList>
            <person name="Cai Z."/>
        </authorList>
    </citation>
    <scope>NUCLEOTIDE SEQUENCE [LARGE SCALE GENOMIC DNA]</scope>
</reference>
<evidence type="ECO:0000256" key="2">
    <source>
        <dbReference type="SAM" id="MobiDB-lite"/>
    </source>
</evidence>
<feature type="domain" description="Sushi" evidence="4">
    <location>
        <begin position="1666"/>
        <end position="1731"/>
    </location>
</feature>
<accession>A0A383VYJ3</accession>
<dbReference type="InterPro" id="IPR000436">
    <property type="entry name" value="Sushi_SCR_CCP_dom"/>
</dbReference>
<keyword evidence="3" id="KW-0732">Signal</keyword>
<dbReference type="SMART" id="SM00032">
    <property type="entry name" value="CCP"/>
    <property type="match status" value="6"/>
</dbReference>
<feature type="domain" description="Sushi" evidence="4">
    <location>
        <begin position="923"/>
        <end position="979"/>
    </location>
</feature>
<proteinExistence type="predicted"/>
<feature type="region of interest" description="Disordered" evidence="2">
    <location>
        <begin position="279"/>
        <end position="329"/>
    </location>
</feature>
<feature type="compositionally biased region" description="Pro residues" evidence="2">
    <location>
        <begin position="147"/>
        <end position="162"/>
    </location>
</feature>
<gene>
    <name evidence="5" type="ORF">BQ4739_LOCUS10253</name>
</gene>
<feature type="domain" description="Sushi" evidence="4">
    <location>
        <begin position="448"/>
        <end position="505"/>
    </location>
</feature>
<feature type="region of interest" description="Disordered" evidence="2">
    <location>
        <begin position="140"/>
        <end position="164"/>
    </location>
</feature>
<feature type="domain" description="Sushi" evidence="4">
    <location>
        <begin position="2079"/>
        <end position="2137"/>
    </location>
</feature>
<organism evidence="5 6">
    <name type="scientific">Tetradesmus obliquus</name>
    <name type="common">Green alga</name>
    <name type="synonym">Acutodesmus obliquus</name>
    <dbReference type="NCBI Taxonomy" id="3088"/>
    <lineage>
        <taxon>Eukaryota</taxon>
        <taxon>Viridiplantae</taxon>
        <taxon>Chlorophyta</taxon>
        <taxon>core chlorophytes</taxon>
        <taxon>Chlorophyceae</taxon>
        <taxon>CS clade</taxon>
        <taxon>Sphaeropleales</taxon>
        <taxon>Scenedesmaceae</taxon>
        <taxon>Tetradesmus</taxon>
    </lineage>
</organism>